<proteinExistence type="predicted"/>
<organism evidence="2 3">
    <name type="scientific">Thalassotalea eurytherma</name>
    <dbReference type="NCBI Taxonomy" id="1144278"/>
    <lineage>
        <taxon>Bacteria</taxon>
        <taxon>Pseudomonadati</taxon>
        <taxon>Pseudomonadota</taxon>
        <taxon>Gammaproteobacteria</taxon>
        <taxon>Alteromonadales</taxon>
        <taxon>Colwelliaceae</taxon>
        <taxon>Thalassotalea</taxon>
    </lineage>
</organism>
<evidence type="ECO:0000256" key="1">
    <source>
        <dbReference type="SAM" id="SignalP"/>
    </source>
</evidence>
<dbReference type="InterPro" id="IPR022193">
    <property type="entry name" value="DUF3718"/>
</dbReference>
<comment type="caution">
    <text evidence="2">The sequence shown here is derived from an EMBL/GenBank/DDBJ whole genome shotgun (WGS) entry which is preliminary data.</text>
</comment>
<feature type="signal peptide" evidence="1">
    <location>
        <begin position="1"/>
        <end position="23"/>
    </location>
</feature>
<reference evidence="2 3" key="1">
    <citation type="submission" date="2023-03" db="EMBL/GenBank/DDBJ databases">
        <title>Draft genome sequence of Thalassotalea eurytherma JCM 18482T.</title>
        <authorList>
            <person name="Sawabe T."/>
        </authorList>
    </citation>
    <scope>NUCLEOTIDE SEQUENCE [LARGE SCALE GENOMIC DNA]</scope>
    <source>
        <strain evidence="2 3">JCM 18482</strain>
    </source>
</reference>
<feature type="chain" id="PRO_5047283381" description="DUF3718 domain-containing protein" evidence="1">
    <location>
        <begin position="24"/>
        <end position="129"/>
    </location>
</feature>
<protein>
    <recommendedName>
        <fullName evidence="4">DUF3718 domain-containing protein</fullName>
    </recommendedName>
</protein>
<dbReference type="RefSeq" id="WP_284208985.1">
    <property type="nucleotide sequence ID" value="NZ_BSSU01000016.1"/>
</dbReference>
<evidence type="ECO:0000313" key="3">
    <source>
        <dbReference type="Proteomes" id="UP001157133"/>
    </source>
</evidence>
<name>A0ABQ6HAN6_9GAMM</name>
<evidence type="ECO:0008006" key="4">
    <source>
        <dbReference type="Google" id="ProtNLM"/>
    </source>
</evidence>
<dbReference type="Pfam" id="PF12514">
    <property type="entry name" value="DUF3718"/>
    <property type="match status" value="1"/>
</dbReference>
<dbReference type="Proteomes" id="UP001157133">
    <property type="component" value="Unassembled WGS sequence"/>
</dbReference>
<keyword evidence="1" id="KW-0732">Signal</keyword>
<keyword evidence="3" id="KW-1185">Reference proteome</keyword>
<sequence length="129" mass="14631">MSKVTNYTAIIASLIFVSTTVSAGNIKFVATDQTPETHICLNAVTNNLASLKTQIRRYSDYGSSHTINSLRCNDLSLAKFAYIYQAQDTYKYLNRRTYRESRVYPNITINDLVARNSQDEKVIYVASSR</sequence>
<dbReference type="EMBL" id="BSSU01000016">
    <property type="protein sequence ID" value="GLX83526.1"/>
    <property type="molecule type" value="Genomic_DNA"/>
</dbReference>
<accession>A0ABQ6HAN6</accession>
<evidence type="ECO:0000313" key="2">
    <source>
        <dbReference type="EMBL" id="GLX83526.1"/>
    </source>
</evidence>
<gene>
    <name evidence="2" type="ORF">theurythT_29790</name>
</gene>